<dbReference type="AlphaFoldDB" id="A0A4Y9ZGV3"/>
<keyword evidence="3" id="KW-1185">Reference proteome</keyword>
<dbReference type="InterPro" id="IPR025337">
    <property type="entry name" value="Questin_oxidase-like"/>
</dbReference>
<proteinExistence type="predicted"/>
<evidence type="ECO:0000313" key="2">
    <source>
        <dbReference type="EMBL" id="TFY73975.1"/>
    </source>
</evidence>
<evidence type="ECO:0000256" key="1">
    <source>
        <dbReference type="ARBA" id="ARBA00023002"/>
    </source>
</evidence>
<evidence type="ECO:0000313" key="3">
    <source>
        <dbReference type="Proteomes" id="UP000298061"/>
    </source>
</evidence>
<accession>A0A4Y9ZGV3</accession>
<gene>
    <name evidence="2" type="ORF">EWM64_g10037</name>
</gene>
<dbReference type="GO" id="GO:0016491">
    <property type="term" value="F:oxidoreductase activity"/>
    <property type="evidence" value="ECO:0007669"/>
    <property type="project" value="UniProtKB-KW"/>
</dbReference>
<name>A0A4Y9ZGV3_9AGAM</name>
<dbReference type="PANTHER" id="PTHR35870:SF1">
    <property type="entry name" value="PROTEIN, PUTATIVE (AFU_ORTHOLOGUE AFUA_5G03330)-RELATED"/>
    <property type="match status" value="1"/>
</dbReference>
<protein>
    <submittedName>
        <fullName evidence="2">Uncharacterized protein</fullName>
    </submittedName>
</protein>
<dbReference type="Pfam" id="PF14027">
    <property type="entry name" value="Questin_oxidase"/>
    <property type="match status" value="1"/>
</dbReference>
<dbReference type="PANTHER" id="PTHR35870">
    <property type="entry name" value="PROTEIN, PUTATIVE (AFU_ORTHOLOGUE AFUA_5G03330)-RELATED"/>
    <property type="match status" value="1"/>
</dbReference>
<dbReference type="EMBL" id="SFCI01002393">
    <property type="protein sequence ID" value="TFY73975.1"/>
    <property type="molecule type" value="Genomic_DNA"/>
</dbReference>
<reference evidence="2 3" key="1">
    <citation type="submission" date="2019-02" db="EMBL/GenBank/DDBJ databases">
        <title>Genome sequencing of the rare red list fungi Hericium alpestre (H. flagellum).</title>
        <authorList>
            <person name="Buettner E."/>
            <person name="Kellner H."/>
        </authorList>
    </citation>
    <scope>NUCLEOTIDE SEQUENCE [LARGE SCALE GENOMIC DNA]</scope>
    <source>
        <strain evidence="2 3">DSM 108284</strain>
    </source>
</reference>
<dbReference type="STRING" id="135208.A0A4Y9ZGV3"/>
<dbReference type="OrthoDB" id="10004862at2759"/>
<organism evidence="2 3">
    <name type="scientific">Hericium alpestre</name>
    <dbReference type="NCBI Taxonomy" id="135208"/>
    <lineage>
        <taxon>Eukaryota</taxon>
        <taxon>Fungi</taxon>
        <taxon>Dikarya</taxon>
        <taxon>Basidiomycota</taxon>
        <taxon>Agaricomycotina</taxon>
        <taxon>Agaricomycetes</taxon>
        <taxon>Russulales</taxon>
        <taxon>Hericiaceae</taxon>
        <taxon>Hericium</taxon>
    </lineage>
</organism>
<sequence length="290" mass="32344">MFAIYGLGAPPELIDAAYASHTGYLKPIVHSPHAITDADFVEHLGDEEYYNAYHAYFLNYLSNHTITEALEKYIFAPEYNYMPGAKKQPEMLNRCLAGLVHPFIHVGYGAEFGVKGQLAEGLAMTAVHITHQTTFVPYSLFSSHMEFLTAPITSLLNRLASLTLTHGGKSFSVPKPTFSIYQRILDEPAFEKAVPPTEDKKYEYVVDHQGNTVHKLVTDWYHSWLEGAKSNEDVEARLEAMVEEVVWGQVILYGVAGLAGPGIKPGRDINADFFLYVLLCRSTSNSSHPQ</sequence>
<dbReference type="Proteomes" id="UP000298061">
    <property type="component" value="Unassembled WGS sequence"/>
</dbReference>
<keyword evidence="1" id="KW-0560">Oxidoreductase</keyword>
<comment type="caution">
    <text evidence="2">The sequence shown here is derived from an EMBL/GenBank/DDBJ whole genome shotgun (WGS) entry which is preliminary data.</text>
</comment>